<feature type="non-terminal residue" evidence="4">
    <location>
        <position position="2047"/>
    </location>
</feature>
<dbReference type="Proteomes" id="UP000663836">
    <property type="component" value="Unassembled WGS sequence"/>
</dbReference>
<reference evidence="4" key="1">
    <citation type="submission" date="2021-02" db="EMBL/GenBank/DDBJ databases">
        <authorList>
            <person name="Nowell W R."/>
        </authorList>
    </citation>
    <scope>NUCLEOTIDE SEQUENCE</scope>
</reference>
<comment type="catalytic activity">
    <reaction evidence="1">
        <text>ATP + H2O = ADP + phosphate + H(+)</text>
        <dbReference type="Rhea" id="RHEA:13065"/>
        <dbReference type="ChEBI" id="CHEBI:15377"/>
        <dbReference type="ChEBI" id="CHEBI:15378"/>
        <dbReference type="ChEBI" id="CHEBI:30616"/>
        <dbReference type="ChEBI" id="CHEBI:43474"/>
        <dbReference type="ChEBI" id="CHEBI:456216"/>
        <dbReference type="EC" id="5.6.2.3"/>
    </reaction>
</comment>
<dbReference type="Pfam" id="PF05970">
    <property type="entry name" value="PIF1"/>
    <property type="match status" value="1"/>
</dbReference>
<keyword evidence="1" id="KW-0234">DNA repair</keyword>
<evidence type="ECO:0000313" key="4">
    <source>
        <dbReference type="EMBL" id="CAF4065077.1"/>
    </source>
</evidence>
<evidence type="ECO:0000256" key="1">
    <source>
        <dbReference type="RuleBase" id="RU363044"/>
    </source>
</evidence>
<gene>
    <name evidence="4" type="ORF">JBS370_LOCUS29820</name>
</gene>
<dbReference type="GO" id="GO:0043139">
    <property type="term" value="F:5'-3' DNA helicase activity"/>
    <property type="evidence" value="ECO:0007669"/>
    <property type="project" value="UniProtKB-EC"/>
</dbReference>
<dbReference type="PROSITE" id="PS50802">
    <property type="entry name" value="OTU"/>
    <property type="match status" value="1"/>
</dbReference>
<evidence type="ECO:0000313" key="5">
    <source>
        <dbReference type="Proteomes" id="UP000663836"/>
    </source>
</evidence>
<dbReference type="Pfam" id="PF20209">
    <property type="entry name" value="DUF6570"/>
    <property type="match status" value="1"/>
</dbReference>
<accession>A0A819SM82</accession>
<dbReference type="EMBL" id="CAJOBD010006599">
    <property type="protein sequence ID" value="CAF4065077.1"/>
    <property type="molecule type" value="Genomic_DNA"/>
</dbReference>
<dbReference type="GO" id="GO:0006310">
    <property type="term" value="P:DNA recombination"/>
    <property type="evidence" value="ECO:0007669"/>
    <property type="project" value="UniProtKB-KW"/>
</dbReference>
<dbReference type="InterPro" id="IPR003323">
    <property type="entry name" value="OTU_dom"/>
</dbReference>
<keyword evidence="1" id="KW-0347">Helicase</keyword>
<dbReference type="Pfam" id="PF02338">
    <property type="entry name" value="OTU"/>
    <property type="match status" value="1"/>
</dbReference>
<dbReference type="EC" id="5.6.2.3" evidence="1"/>
<comment type="cofactor">
    <cofactor evidence="1">
        <name>Mg(2+)</name>
        <dbReference type="ChEBI" id="CHEBI:18420"/>
    </cofactor>
</comment>
<organism evidence="4 5">
    <name type="scientific">Rotaria sordida</name>
    <dbReference type="NCBI Taxonomy" id="392033"/>
    <lineage>
        <taxon>Eukaryota</taxon>
        <taxon>Metazoa</taxon>
        <taxon>Spiralia</taxon>
        <taxon>Gnathifera</taxon>
        <taxon>Rotifera</taxon>
        <taxon>Eurotatoria</taxon>
        <taxon>Bdelloidea</taxon>
        <taxon>Philodinida</taxon>
        <taxon>Philodinidae</taxon>
        <taxon>Rotaria</taxon>
    </lineage>
</organism>
<evidence type="ECO:0000256" key="2">
    <source>
        <dbReference type="SAM" id="MobiDB-lite"/>
    </source>
</evidence>
<dbReference type="InterPro" id="IPR051055">
    <property type="entry name" value="PIF1_helicase"/>
</dbReference>
<feature type="compositionally biased region" description="Basic and acidic residues" evidence="2">
    <location>
        <begin position="244"/>
        <end position="266"/>
    </location>
</feature>
<dbReference type="Pfam" id="PF14214">
    <property type="entry name" value="Helitron_like_N"/>
    <property type="match status" value="1"/>
</dbReference>
<feature type="compositionally biased region" description="Basic residues" evidence="2">
    <location>
        <begin position="267"/>
        <end position="282"/>
    </location>
</feature>
<keyword evidence="1" id="KW-0378">Hydrolase</keyword>
<keyword evidence="1" id="KW-0067">ATP-binding</keyword>
<protein>
    <recommendedName>
        <fullName evidence="1">ATP-dependent DNA helicase</fullName>
        <ecNumber evidence="1">5.6.2.3</ecNumber>
    </recommendedName>
</protein>
<dbReference type="GO" id="GO:0005524">
    <property type="term" value="F:ATP binding"/>
    <property type="evidence" value="ECO:0007669"/>
    <property type="project" value="UniProtKB-KW"/>
</dbReference>
<comment type="similarity">
    <text evidence="1">Belongs to the helicase family.</text>
</comment>
<dbReference type="Gene3D" id="3.40.50.300">
    <property type="entry name" value="P-loop containing nucleotide triphosphate hydrolases"/>
    <property type="match status" value="1"/>
</dbReference>
<feature type="domain" description="OTU" evidence="3">
    <location>
        <begin position="77"/>
        <end position="189"/>
    </location>
</feature>
<dbReference type="InterPro" id="IPR027417">
    <property type="entry name" value="P-loop_NTPase"/>
</dbReference>
<feature type="region of interest" description="Disordered" evidence="2">
    <location>
        <begin position="240"/>
        <end position="306"/>
    </location>
</feature>
<feature type="region of interest" description="Disordered" evidence="2">
    <location>
        <begin position="1274"/>
        <end position="1296"/>
    </location>
</feature>
<dbReference type="GO" id="GO:0016787">
    <property type="term" value="F:hydrolase activity"/>
    <property type="evidence" value="ECO:0007669"/>
    <property type="project" value="UniProtKB-KW"/>
</dbReference>
<dbReference type="PANTHER" id="PTHR47642:SF5">
    <property type="entry name" value="ATP-DEPENDENT DNA HELICASE"/>
    <property type="match status" value="1"/>
</dbReference>
<dbReference type="InterPro" id="IPR046700">
    <property type="entry name" value="DUF6570"/>
</dbReference>
<dbReference type="CDD" id="cd22791">
    <property type="entry name" value="OTU_VRTN"/>
    <property type="match status" value="1"/>
</dbReference>
<comment type="caution">
    <text evidence="4">The sequence shown here is derived from an EMBL/GenBank/DDBJ whole genome shotgun (WGS) entry which is preliminary data.</text>
</comment>
<dbReference type="SUPFAM" id="SSF52540">
    <property type="entry name" value="P-loop containing nucleoside triphosphate hydrolases"/>
    <property type="match status" value="2"/>
</dbReference>
<dbReference type="InterPro" id="IPR025476">
    <property type="entry name" value="Helitron_helicase-like"/>
</dbReference>
<dbReference type="InterPro" id="IPR047273">
    <property type="entry name" value="VRTN_OTU_dom"/>
</dbReference>
<keyword evidence="1" id="KW-0227">DNA damage</keyword>
<keyword evidence="1" id="KW-0547">Nucleotide-binding</keyword>
<keyword evidence="1" id="KW-0233">DNA recombination</keyword>
<dbReference type="GO" id="GO:0000723">
    <property type="term" value="P:telomere maintenance"/>
    <property type="evidence" value="ECO:0007669"/>
    <property type="project" value="InterPro"/>
</dbReference>
<dbReference type="PANTHER" id="PTHR47642">
    <property type="entry name" value="ATP-DEPENDENT DNA HELICASE"/>
    <property type="match status" value="1"/>
</dbReference>
<dbReference type="InterPro" id="IPR010285">
    <property type="entry name" value="DNA_helicase_pif1-like_DEAD"/>
</dbReference>
<name>A0A819SM82_9BILA</name>
<dbReference type="GO" id="GO:0006281">
    <property type="term" value="P:DNA repair"/>
    <property type="evidence" value="ECO:0007669"/>
    <property type="project" value="UniProtKB-KW"/>
</dbReference>
<dbReference type="Gene3D" id="3.90.70.80">
    <property type="match status" value="1"/>
</dbReference>
<sequence>MTRGLKFTRLLQRLQKCSESIMYHDEINSVVQRIKQMESTTIPFQFHPIQVFDETKHVVDVIAKEYLQKATGDTHHLVPVDVFGDGNCLYHSIVVFMNNPLVTVSELRVRTIMELITNENYYQTMYSQYLGPTDIAIKAICKNYTFSELYEIAALCNVLQCNIRSVYPKIDFHHHMAIWDNLFTPIPPVSSNCNMVILWSNALNEKDAREMHNGTWRPNHFVPLMLPSIRNEFNNASQSASLVVDRERTQSNRKNESQEQRQIRREQQKKRSQVNRTKKKFDKQKNENTGTEQDSIRSPWPEPIPRDLKDTRLQQFLEQMSMSKLAAITCAVCNIRTPEKDSKKIPISKIPNIHLLKVSEEVKTLIKNSGENTAIFTDDNNIQTTSHIKKHIPKFSAANNMWLGDIPTELQGLTIPEEKLISLYRHNSCVIKLQSPFHSATTAQTALKGNCVTFLQNVPNIVNSLPLTLADLCDTLKVIFIGARPPDHLHLKKVLTVRKKKIIQALQWLKKYNILYQNVNINLENIAQLPEDDVPECIMSTLEQKIGDEEAQSERTGYVPDPLLNPKECTTADVIPISNSGVLDVNGSSISSDEIANYFLHKLKNNENKDQTVTENIYLIPHSSKPVNEYFNPKLLTGLYPALFCYGRGAPEDQSRPIEIKFKDHIRYLLSYNDRRFETNHSFIFVVFNLLQRRDACFHAQLIATKPYFQANANEIHTLNRSNSALNKLLQHIKTVGGRVMGSAYSRTALRTRIHALIFNQGLSSIFLTLNPADTHSPVVLYVAGVKLNLDNVQNEQLMDTYRRAEIIASHPVGTAKFFHLLITNILDTMIMGGVLGPVKAYFGTVESQGRGSLHLHLLIWLDHDMKPADMKEKIQDATFRNKLKAYLEDIIKEGLDDFKDKQVIESSDVVPRPFNTPTRLSQDNIYTALRTIDLTDFAENTDKFPIPSTPAKQHQSSLSIPYRSPLIPCRSPIVTPLPQTLAHDRSTIDMNISYDQLNLLPACLPTPNPSSPNFISRFRADVTQLVESGNTHKHSDRCYKYYNANRGDKKICCMRMPRKLVPVSTIDPDTGHISMRRSDPWINNFNEYLISACRSNMDIKFIWTGSDAKALVYYITDYVTKMSLSFHDTFSLVQKSITSLQNSNNQLDNENIIEKSRKLVLRCYNTLASQQELSGVQVASCLMNWNDHYTTHKFQDVIDNEDVYDDEIINDENSGEEHFQVQSTEDKNNFILVNTRIDYQYRSENLNNTCLYDFSSTFYKKKVNETDLKYLSKSSTTEKRQDNQKGRPSNERFSFQEEHPQATTHILMKYSQLHVPVLYGPQIPRQDRDDTRERYNRALLTLFVPWRNAVDLCDINQTWEDAFESRKNLISAHSWKIIQNIQLLHECKKDRDEHLLQVIAEAQVENDSIDPAFLPSNQDAHGEYEVDDIDDLIQLIGNVDECTAAAANATKKSTENVYIRETVEAVEKVGRFNHMNQHDQRFPNSIIDRQIVAFVSATPNLIRLNSKWQDQLKVEKERVRRSLISGKHSKDDDILDFNGATDAVVTVVNPYNDRNNFEKYSSIPSVLVVKNNFSAQNSIIDEFTLNKEQRAAFLIITNHLDGDSRCRTGDNNGQLIMCIPGCGGTGKSQLIRALTKYFFITKRIQMMRKLAPTGIAAAEIDGMTIHSFLGEQRNSGKPRTIKPGDSKLEKEWRPVEYLLIDEMSMVGLTLLAKLNRIICSAKHVDPQVPFGGVNVIFFGDHLQYRPVYDSPLHTDFSLPSKKKQGKPSSEKEIQQRVARSLILQINCVAKLTQQMRTEDLRYLQLLDRLRHGQCNYDDYELLQTRVVGQPSIESLHDSPWNKAPILVFRNEVRTQLNNKAAIHNATQIGHPPMVCVAQDTCNGKPVEDPILVKRLLALSDSKTEHLPGLLPFVPGMPVILTQNIATELGLINGINGIFRQLVYHEESVSTESLSEIFPNNTQYIRRPIYALIEITKSKIECKLEDLQPKLIPIPLVEQTFRVDVADILPKDKKPKSNQKTILSIKRSALPLVPAYCITTHKSQGQT</sequence>
<evidence type="ECO:0000259" key="3">
    <source>
        <dbReference type="PROSITE" id="PS50802"/>
    </source>
</evidence>
<proteinExistence type="inferred from homology"/>